<organism evidence="1 2">
    <name type="scientific">Kitasatospora albolonga</name>
    <dbReference type="NCBI Taxonomy" id="68173"/>
    <lineage>
        <taxon>Bacteria</taxon>
        <taxon>Bacillati</taxon>
        <taxon>Actinomycetota</taxon>
        <taxon>Actinomycetes</taxon>
        <taxon>Kitasatosporales</taxon>
        <taxon>Streptomycetaceae</taxon>
        <taxon>Kitasatospora</taxon>
    </lineage>
</organism>
<gene>
    <name evidence="1" type="ORF">B7C62_22015</name>
</gene>
<name>A0ABC8BWB2_9ACTN</name>
<dbReference type="AlphaFoldDB" id="A0ABC8BWB2"/>
<proteinExistence type="predicted"/>
<accession>A0ABC8BWB2</accession>
<dbReference type="Proteomes" id="UP000192251">
    <property type="component" value="Chromosome"/>
</dbReference>
<dbReference type="RefSeq" id="WP_084748659.1">
    <property type="nucleotide sequence ID" value="NZ_CP020563.1"/>
</dbReference>
<evidence type="ECO:0000313" key="2">
    <source>
        <dbReference type="Proteomes" id="UP000192251"/>
    </source>
</evidence>
<reference evidence="1 2" key="1">
    <citation type="submission" date="2017-04" db="EMBL/GenBank/DDBJ databases">
        <title>The complete genome sequence of Streptomyces albolongus YIM 101047, the producer of novel bafilomycins and novel odoriferous sesquiterpenoids.</title>
        <authorList>
            <person name="Yin M."/>
            <person name="Jiang Y."/>
        </authorList>
    </citation>
    <scope>NUCLEOTIDE SEQUENCE [LARGE SCALE GENOMIC DNA]</scope>
    <source>
        <strain evidence="1 2">YIM 101047</strain>
    </source>
</reference>
<dbReference type="KEGG" id="kab:B7C62_22015"/>
<sequence>MTAPGRKFLPVTLAEEALHTAGAPDASFEQRDVEDGGWFADWDGTVAGSDVYIGLMGGSPDAESVRVLLDDWTFDEVATGDVGEFLARVLSGQAALSRQRSFLFSSSHLLEVRVGASSYSAGRDVRPDDELVPWERALTVG</sequence>
<protein>
    <submittedName>
        <fullName evidence="1">Uncharacterized protein</fullName>
    </submittedName>
</protein>
<dbReference type="EMBL" id="CP020563">
    <property type="protein sequence ID" value="ARF74606.1"/>
    <property type="molecule type" value="Genomic_DNA"/>
</dbReference>
<evidence type="ECO:0000313" key="1">
    <source>
        <dbReference type="EMBL" id="ARF74606.1"/>
    </source>
</evidence>
<keyword evidence="2" id="KW-1185">Reference proteome</keyword>